<dbReference type="PANTHER" id="PTHR42954:SF2">
    <property type="entry name" value="FE(2+) TRANSPORT PROTEIN A"/>
    <property type="match status" value="1"/>
</dbReference>
<dbReference type="OrthoDB" id="559009at2"/>
<accession>A0A2N8KUN5</accession>
<evidence type="ECO:0000313" key="3">
    <source>
        <dbReference type="EMBL" id="PND37140.1"/>
    </source>
</evidence>
<dbReference type="SUPFAM" id="SSF50037">
    <property type="entry name" value="C-terminal domain of transcriptional repressors"/>
    <property type="match status" value="1"/>
</dbReference>
<dbReference type="InterPro" id="IPR007167">
    <property type="entry name" value="Fe-transptr_FeoA-like"/>
</dbReference>
<dbReference type="Gene3D" id="2.30.30.90">
    <property type="match status" value="1"/>
</dbReference>
<organism evidence="3 4">
    <name type="scientific">Kinneretia aquatilis</name>
    <dbReference type="NCBI Taxonomy" id="2070761"/>
    <lineage>
        <taxon>Bacteria</taxon>
        <taxon>Pseudomonadati</taxon>
        <taxon>Pseudomonadota</taxon>
        <taxon>Betaproteobacteria</taxon>
        <taxon>Burkholderiales</taxon>
        <taxon>Sphaerotilaceae</taxon>
        <taxon>Roseateles</taxon>
    </lineage>
</organism>
<dbReference type="AlphaFoldDB" id="A0A2N8KUN5"/>
<evidence type="ECO:0000256" key="1">
    <source>
        <dbReference type="ARBA" id="ARBA00023004"/>
    </source>
</evidence>
<protein>
    <submittedName>
        <fullName evidence="3">Ferrous iron transport protein A</fullName>
    </submittedName>
</protein>
<name>A0A2N8KUN5_9BURK</name>
<evidence type="ECO:0000259" key="2">
    <source>
        <dbReference type="SMART" id="SM00899"/>
    </source>
</evidence>
<sequence>MTDLSASSALPAVASAPVTHNTAIDDAKPRAGNTATLAQLDLGQAMQVLAVRAPAHAPEWADWLAEIGFLPGEAVKILSRGLPGGDPLVVRIGQSTFALRRAEAACIQVQAPQGREAAHD</sequence>
<reference evidence="3 4" key="1">
    <citation type="submission" date="2018-01" db="EMBL/GenBank/DDBJ databases">
        <title>Draft genome sequence of Paucibacter aquatile CR182 isolated from freshwater of the Nakdong River.</title>
        <authorList>
            <person name="Choi A."/>
            <person name="Chung E.J."/>
        </authorList>
    </citation>
    <scope>NUCLEOTIDE SEQUENCE [LARGE SCALE GENOMIC DNA]</scope>
    <source>
        <strain evidence="3 4">CR182</strain>
    </source>
</reference>
<dbReference type="Pfam" id="PF04023">
    <property type="entry name" value="FeoA"/>
    <property type="match status" value="1"/>
</dbReference>
<dbReference type="InterPro" id="IPR008988">
    <property type="entry name" value="Transcriptional_repressor_C"/>
</dbReference>
<dbReference type="InterPro" id="IPR038157">
    <property type="entry name" value="FeoA_core_dom"/>
</dbReference>
<feature type="domain" description="Ferrous iron transporter FeoA-like" evidence="2">
    <location>
        <begin position="35"/>
        <end position="111"/>
    </location>
</feature>
<dbReference type="SMART" id="SM00899">
    <property type="entry name" value="FeoA"/>
    <property type="match status" value="1"/>
</dbReference>
<proteinExistence type="predicted"/>
<dbReference type="EMBL" id="POSP01000003">
    <property type="protein sequence ID" value="PND37140.1"/>
    <property type="molecule type" value="Genomic_DNA"/>
</dbReference>
<dbReference type="GO" id="GO:0046914">
    <property type="term" value="F:transition metal ion binding"/>
    <property type="evidence" value="ECO:0007669"/>
    <property type="project" value="InterPro"/>
</dbReference>
<evidence type="ECO:0000313" key="4">
    <source>
        <dbReference type="Proteomes" id="UP000235916"/>
    </source>
</evidence>
<gene>
    <name evidence="3" type="ORF">C1O66_06030</name>
</gene>
<dbReference type="Proteomes" id="UP000235916">
    <property type="component" value="Unassembled WGS sequence"/>
</dbReference>
<dbReference type="RefSeq" id="WP_102767057.1">
    <property type="nucleotide sequence ID" value="NZ_POSP01000003.1"/>
</dbReference>
<comment type="caution">
    <text evidence="3">The sequence shown here is derived from an EMBL/GenBank/DDBJ whole genome shotgun (WGS) entry which is preliminary data.</text>
</comment>
<dbReference type="PANTHER" id="PTHR42954">
    <property type="entry name" value="FE(2+) TRANSPORT PROTEIN A"/>
    <property type="match status" value="1"/>
</dbReference>
<keyword evidence="4" id="KW-1185">Reference proteome</keyword>
<dbReference type="InterPro" id="IPR052713">
    <property type="entry name" value="FeoA"/>
</dbReference>
<keyword evidence="1" id="KW-0408">Iron</keyword>